<dbReference type="PANTHER" id="PTHR47320">
    <property type="entry name" value="BIFUNCTIONAL URIDYLYLTRANSFERASE/URIDYLYL-REMOVING ENZYME"/>
    <property type="match status" value="1"/>
</dbReference>
<dbReference type="PROSITE" id="PS51831">
    <property type="entry name" value="HD"/>
    <property type="match status" value="1"/>
</dbReference>
<dbReference type="NCBIfam" id="NF002895">
    <property type="entry name" value="PRK03381.1"/>
    <property type="match status" value="1"/>
</dbReference>
<dbReference type="InterPro" id="IPR002912">
    <property type="entry name" value="ACT_dom"/>
</dbReference>
<name>A0A2W2F4C9_9ACTN</name>
<dbReference type="InterPro" id="IPR045865">
    <property type="entry name" value="ACT-like_dom_sf"/>
</dbReference>
<proteinExistence type="predicted"/>
<evidence type="ECO:0000313" key="5">
    <source>
        <dbReference type="EMBL" id="PZG19868.1"/>
    </source>
</evidence>
<evidence type="ECO:0000256" key="1">
    <source>
        <dbReference type="ARBA" id="ARBA00022801"/>
    </source>
</evidence>
<dbReference type="Gene3D" id="1.10.3090.10">
    <property type="entry name" value="cca-adding enzyme, domain 2"/>
    <property type="match status" value="1"/>
</dbReference>
<comment type="caution">
    <text evidence="5">The sequence shown here is derived from an EMBL/GenBank/DDBJ whole genome shotgun (WGS) entry which is preliminary data.</text>
</comment>
<dbReference type="Pfam" id="PF01966">
    <property type="entry name" value="HD"/>
    <property type="match status" value="1"/>
</dbReference>
<dbReference type="RefSeq" id="WP_111213656.1">
    <property type="nucleotide sequence ID" value="NZ_POTY01000050.1"/>
</dbReference>
<dbReference type="GO" id="GO:0016787">
    <property type="term" value="F:hydrolase activity"/>
    <property type="evidence" value="ECO:0007669"/>
    <property type="project" value="UniProtKB-KW"/>
</dbReference>
<feature type="domain" description="ACT" evidence="3">
    <location>
        <begin position="624"/>
        <end position="700"/>
    </location>
</feature>
<dbReference type="GO" id="GO:0008773">
    <property type="term" value="F:[protein-PII] uridylyltransferase activity"/>
    <property type="evidence" value="ECO:0007669"/>
    <property type="project" value="InterPro"/>
</dbReference>
<feature type="domain" description="HD" evidence="4">
    <location>
        <begin position="444"/>
        <end position="560"/>
    </location>
</feature>
<dbReference type="OrthoDB" id="9758038at2"/>
<dbReference type="SUPFAM" id="SSF55021">
    <property type="entry name" value="ACT-like"/>
    <property type="match status" value="1"/>
</dbReference>
<dbReference type="CDD" id="cd04873">
    <property type="entry name" value="ACT_UUR-ACR-like"/>
    <property type="match status" value="1"/>
</dbReference>
<feature type="region of interest" description="Disordered" evidence="2">
    <location>
        <begin position="257"/>
        <end position="284"/>
    </location>
</feature>
<keyword evidence="1" id="KW-0378">Hydrolase</keyword>
<dbReference type="PROSITE" id="PS51671">
    <property type="entry name" value="ACT"/>
    <property type="match status" value="2"/>
</dbReference>
<dbReference type="SUPFAM" id="SSF81301">
    <property type="entry name" value="Nucleotidyltransferase"/>
    <property type="match status" value="1"/>
</dbReference>
<organism evidence="5 6">
    <name type="scientific">Micromonospora craterilacus</name>
    <dbReference type="NCBI Taxonomy" id="1655439"/>
    <lineage>
        <taxon>Bacteria</taxon>
        <taxon>Bacillati</taxon>
        <taxon>Actinomycetota</taxon>
        <taxon>Actinomycetes</taxon>
        <taxon>Micromonosporales</taxon>
        <taxon>Micromonosporaceae</taxon>
        <taxon>Micromonospora</taxon>
    </lineage>
</organism>
<evidence type="ECO:0000259" key="4">
    <source>
        <dbReference type="PROSITE" id="PS51831"/>
    </source>
</evidence>
<dbReference type="InterPro" id="IPR043519">
    <property type="entry name" value="NT_sf"/>
</dbReference>
<sequence length="792" mass="83164">MTSLTSRPASEPVRGADLLVNEVVGVPAGIGATARRARADAYDAWLARLMPARPGVALLAVGGLGRRQCAPYGDLDLVLVHAGVPGVDELAAALWYPIWDAGLRLDHSVRTVAEALSVAQDDVKVALGLLDARLVAGDPELADTLLRSATDHWRRTAVRQLAPLRETTAARWQAHGELAFLLEGDLKEAAGGLRDVGLLRAIATAGITDALRPAVRAAHLRLLDTRDALHQQIGRRVDRLLAQERDGVAALLGLRQLQPGAPDGTPLVPPDAPDAAPRAEEGDGDALLRRVAGDARTVSHALDDAFRAADRLRSGRRRGSDGRPVRRPVARDVVEHDGELVLARTAIGARPDPSLSLRVAAAAAATGLPIARATCEWLAAYCPPLPAPWPTEARAALTTLLGAGPGLIPAWETCDRYGLIDGWLPEWTRLRSLPQHNPVHRFTLDRHLVQTASEASRHTRDVDRPDLLLLGAFLHDIGKGLPGAGAAGGSEADHSTVGAPIAEAIATRIGLPAPEAALIGKLVRLHLLLPEVATRRDLADPVTIARVAEAVGDAATLDLLHALVRADAAATGPAAWSDWKGRLIAELVGRVRTTLDTGAVPEPPAPDPALVAGPLPVVHLTGDRVAVAAADRRGLLATVAGCLALHRLEVLAADASTVDGRALVECRVQPRYGLPPDPVALSADLRRAVGGDVSVTQRLRGRALAARGAGAEPRVVWHRDAATDAVLLELRAADAAGLLYRVTSALDAAGAQVRAARIATLGGDVVDAFYLVGSWPSDTERDRLEAAVLAAV</sequence>
<evidence type="ECO:0000256" key="2">
    <source>
        <dbReference type="SAM" id="MobiDB-lite"/>
    </source>
</evidence>
<dbReference type="AlphaFoldDB" id="A0A2W2F4C9"/>
<reference evidence="5 6" key="1">
    <citation type="submission" date="2018-01" db="EMBL/GenBank/DDBJ databases">
        <title>Draft genome sequence of Jishengella sp. NA12.</title>
        <authorList>
            <person name="Sahin N."/>
            <person name="Ay H."/>
            <person name="Saygin H."/>
        </authorList>
    </citation>
    <scope>NUCLEOTIDE SEQUENCE [LARGE SCALE GENOMIC DNA]</scope>
    <source>
        <strain evidence="5 6">NA12</strain>
    </source>
</reference>
<evidence type="ECO:0000313" key="6">
    <source>
        <dbReference type="Proteomes" id="UP000248924"/>
    </source>
</evidence>
<keyword evidence="6" id="KW-1185">Reference proteome</keyword>
<dbReference type="PANTHER" id="PTHR47320:SF1">
    <property type="entry name" value="BIFUNCTIONAL URIDYLYLTRANSFERASE_URIDYLYL-REMOVING ENZYME"/>
    <property type="match status" value="1"/>
</dbReference>
<keyword evidence="5" id="KW-0808">Transferase</keyword>
<dbReference type="EMBL" id="POTY01000050">
    <property type="protein sequence ID" value="PZG19868.1"/>
    <property type="molecule type" value="Genomic_DNA"/>
</dbReference>
<evidence type="ECO:0000259" key="3">
    <source>
        <dbReference type="PROSITE" id="PS51671"/>
    </source>
</evidence>
<feature type="domain" description="ACT" evidence="3">
    <location>
        <begin position="727"/>
        <end position="792"/>
    </location>
</feature>
<dbReference type="CDD" id="cd05401">
    <property type="entry name" value="NT_GlnE_GlnD_like"/>
    <property type="match status" value="1"/>
</dbReference>
<keyword evidence="5" id="KW-0548">Nucleotidyltransferase</keyword>
<protein>
    <submittedName>
        <fullName evidence="5">[protein-PII] uridylyltransferase</fullName>
    </submittedName>
</protein>
<dbReference type="InterPro" id="IPR010043">
    <property type="entry name" value="UTase/UR"/>
</dbReference>
<accession>A0A2W2F4C9</accession>
<dbReference type="InterPro" id="IPR006674">
    <property type="entry name" value="HD_domain"/>
</dbReference>
<dbReference type="PIRSF" id="PIRSF006288">
    <property type="entry name" value="PII_uridyltransf"/>
    <property type="match status" value="1"/>
</dbReference>
<dbReference type="SUPFAM" id="SSF109604">
    <property type="entry name" value="HD-domain/PDEase-like"/>
    <property type="match status" value="1"/>
</dbReference>
<dbReference type="Proteomes" id="UP000248924">
    <property type="component" value="Unassembled WGS sequence"/>
</dbReference>
<gene>
    <name evidence="5" type="ORF">C1I95_10775</name>
</gene>